<keyword evidence="5" id="KW-1185">Reference proteome</keyword>
<protein>
    <recommendedName>
        <fullName evidence="6">Transmembrane protein</fullName>
    </recommendedName>
</protein>
<evidence type="ECO:0000256" key="3">
    <source>
        <dbReference type="SAM" id="SignalP"/>
    </source>
</evidence>
<evidence type="ECO:0008006" key="6">
    <source>
        <dbReference type="Google" id="ProtNLM"/>
    </source>
</evidence>
<evidence type="ECO:0000313" key="5">
    <source>
        <dbReference type="Proteomes" id="UP001595075"/>
    </source>
</evidence>
<name>A0ABR4CAR1_9HELO</name>
<organism evidence="4 5">
    <name type="scientific">Oculimacula yallundae</name>
    <dbReference type="NCBI Taxonomy" id="86028"/>
    <lineage>
        <taxon>Eukaryota</taxon>
        <taxon>Fungi</taxon>
        <taxon>Dikarya</taxon>
        <taxon>Ascomycota</taxon>
        <taxon>Pezizomycotina</taxon>
        <taxon>Leotiomycetes</taxon>
        <taxon>Helotiales</taxon>
        <taxon>Ploettnerulaceae</taxon>
        <taxon>Oculimacula</taxon>
    </lineage>
</organism>
<evidence type="ECO:0000256" key="1">
    <source>
        <dbReference type="SAM" id="MobiDB-lite"/>
    </source>
</evidence>
<reference evidence="4 5" key="1">
    <citation type="journal article" date="2024" name="Commun. Biol.">
        <title>Comparative genomic analysis of thermophilic fungi reveals convergent evolutionary adaptations and gene losses.</title>
        <authorList>
            <person name="Steindorff A.S."/>
            <person name="Aguilar-Pontes M.V."/>
            <person name="Robinson A.J."/>
            <person name="Andreopoulos B."/>
            <person name="LaButti K."/>
            <person name="Kuo A."/>
            <person name="Mondo S."/>
            <person name="Riley R."/>
            <person name="Otillar R."/>
            <person name="Haridas S."/>
            <person name="Lipzen A."/>
            <person name="Grimwood J."/>
            <person name="Schmutz J."/>
            <person name="Clum A."/>
            <person name="Reid I.D."/>
            <person name="Moisan M.C."/>
            <person name="Butler G."/>
            <person name="Nguyen T.T.M."/>
            <person name="Dewar K."/>
            <person name="Conant G."/>
            <person name="Drula E."/>
            <person name="Henrissat B."/>
            <person name="Hansel C."/>
            <person name="Singer S."/>
            <person name="Hutchinson M.I."/>
            <person name="de Vries R.P."/>
            <person name="Natvig D.O."/>
            <person name="Powell A.J."/>
            <person name="Tsang A."/>
            <person name="Grigoriev I.V."/>
        </authorList>
    </citation>
    <scope>NUCLEOTIDE SEQUENCE [LARGE SCALE GENOMIC DNA]</scope>
    <source>
        <strain evidence="4 5">CBS 494.80</strain>
    </source>
</reference>
<feature type="transmembrane region" description="Helical" evidence="2">
    <location>
        <begin position="200"/>
        <end position="219"/>
    </location>
</feature>
<proteinExistence type="predicted"/>
<evidence type="ECO:0000313" key="4">
    <source>
        <dbReference type="EMBL" id="KAL2066319.1"/>
    </source>
</evidence>
<feature type="compositionally biased region" description="Basic and acidic residues" evidence="1">
    <location>
        <begin position="232"/>
        <end position="249"/>
    </location>
</feature>
<evidence type="ECO:0000256" key="2">
    <source>
        <dbReference type="SAM" id="Phobius"/>
    </source>
</evidence>
<feature type="transmembrane region" description="Helical" evidence="2">
    <location>
        <begin position="170"/>
        <end position="193"/>
    </location>
</feature>
<feature type="signal peptide" evidence="3">
    <location>
        <begin position="1"/>
        <end position="29"/>
    </location>
</feature>
<comment type="caution">
    <text evidence="4">The sequence shown here is derived from an EMBL/GenBank/DDBJ whole genome shotgun (WGS) entry which is preliminary data.</text>
</comment>
<dbReference type="EMBL" id="JAZHXI010000011">
    <property type="protein sequence ID" value="KAL2066319.1"/>
    <property type="molecule type" value="Genomic_DNA"/>
</dbReference>
<keyword evidence="3" id="KW-0732">Signal</keyword>
<sequence length="249" mass="26073">MRQSSGMFSLQHRTCILLAIAALLGPSACESGRQYVMSSDGIGIHKKPSSPSIEVVTASPGPGSVQRYTEPGSCSSLVPIATNSITYAPDECQNLNPHEIAQIQILSPAICPNGTRAVFTVFGSSNCWGSVSQTTQVSDEVVGRCIDASQVWSCAFVCEGLPDGAPVGKILAAVAVVGGLAVVGLGLLTGLFFCGGGLMVVALVGLCLWGFWILVHMIMKAFRSSPRPAEAGQKDEITDQGTEETKKRN</sequence>
<keyword evidence="2" id="KW-0812">Transmembrane</keyword>
<dbReference type="Proteomes" id="UP001595075">
    <property type="component" value="Unassembled WGS sequence"/>
</dbReference>
<gene>
    <name evidence="4" type="ORF">VTL71DRAFT_2390</name>
</gene>
<feature type="region of interest" description="Disordered" evidence="1">
    <location>
        <begin position="226"/>
        <end position="249"/>
    </location>
</feature>
<keyword evidence="2" id="KW-1133">Transmembrane helix</keyword>
<keyword evidence="2" id="KW-0472">Membrane</keyword>
<accession>A0ABR4CAR1</accession>
<feature type="chain" id="PRO_5045791699" description="Transmembrane protein" evidence="3">
    <location>
        <begin position="30"/>
        <end position="249"/>
    </location>
</feature>